<evidence type="ECO:0000313" key="2">
    <source>
        <dbReference type="EMBL" id="AES79673.1"/>
    </source>
</evidence>
<reference evidence="2 4" key="1">
    <citation type="journal article" date="2011" name="Nature">
        <title>The Medicago genome provides insight into the evolution of rhizobial symbioses.</title>
        <authorList>
            <person name="Young N.D."/>
            <person name="Debelle F."/>
            <person name="Oldroyd G.E."/>
            <person name="Geurts R."/>
            <person name="Cannon S.B."/>
            <person name="Udvardi M.K."/>
            <person name="Benedito V.A."/>
            <person name="Mayer K.F."/>
            <person name="Gouzy J."/>
            <person name="Schoof H."/>
            <person name="Van de Peer Y."/>
            <person name="Proost S."/>
            <person name="Cook D.R."/>
            <person name="Meyers B.C."/>
            <person name="Spannagl M."/>
            <person name="Cheung F."/>
            <person name="De Mita S."/>
            <person name="Krishnakumar V."/>
            <person name="Gundlach H."/>
            <person name="Zhou S."/>
            <person name="Mudge J."/>
            <person name="Bharti A.K."/>
            <person name="Murray J.D."/>
            <person name="Naoumkina M.A."/>
            <person name="Rosen B."/>
            <person name="Silverstein K.A."/>
            <person name="Tang H."/>
            <person name="Rombauts S."/>
            <person name="Zhao P.X."/>
            <person name="Zhou P."/>
            <person name="Barbe V."/>
            <person name="Bardou P."/>
            <person name="Bechner M."/>
            <person name="Bellec A."/>
            <person name="Berger A."/>
            <person name="Berges H."/>
            <person name="Bidwell S."/>
            <person name="Bisseling T."/>
            <person name="Choisne N."/>
            <person name="Couloux A."/>
            <person name="Denny R."/>
            <person name="Deshpande S."/>
            <person name="Dai X."/>
            <person name="Doyle J.J."/>
            <person name="Dudez A.M."/>
            <person name="Farmer A.D."/>
            <person name="Fouteau S."/>
            <person name="Franken C."/>
            <person name="Gibelin C."/>
            <person name="Gish J."/>
            <person name="Goldstein S."/>
            <person name="Gonzalez A.J."/>
            <person name="Green P.J."/>
            <person name="Hallab A."/>
            <person name="Hartog M."/>
            <person name="Hua A."/>
            <person name="Humphray S.J."/>
            <person name="Jeong D.H."/>
            <person name="Jing Y."/>
            <person name="Jocker A."/>
            <person name="Kenton S.M."/>
            <person name="Kim D.J."/>
            <person name="Klee K."/>
            <person name="Lai H."/>
            <person name="Lang C."/>
            <person name="Lin S."/>
            <person name="Macmil S.L."/>
            <person name="Magdelenat G."/>
            <person name="Matthews L."/>
            <person name="McCorrison J."/>
            <person name="Monaghan E.L."/>
            <person name="Mun J.H."/>
            <person name="Najar F.Z."/>
            <person name="Nicholson C."/>
            <person name="Noirot C."/>
            <person name="O'Bleness M."/>
            <person name="Paule C.R."/>
            <person name="Poulain J."/>
            <person name="Prion F."/>
            <person name="Qin B."/>
            <person name="Qu C."/>
            <person name="Retzel E.F."/>
            <person name="Riddle C."/>
            <person name="Sallet E."/>
            <person name="Samain S."/>
            <person name="Samson N."/>
            <person name="Sanders I."/>
            <person name="Saurat O."/>
            <person name="Scarpelli C."/>
            <person name="Schiex T."/>
            <person name="Segurens B."/>
            <person name="Severin A.J."/>
            <person name="Sherrier D.J."/>
            <person name="Shi R."/>
            <person name="Sims S."/>
            <person name="Singer S.R."/>
            <person name="Sinharoy S."/>
            <person name="Sterck L."/>
            <person name="Viollet A."/>
            <person name="Wang B.B."/>
            <person name="Wang K."/>
            <person name="Wang M."/>
            <person name="Wang X."/>
            <person name="Warfsmann J."/>
            <person name="Weissenbach J."/>
            <person name="White D.D."/>
            <person name="White J.D."/>
            <person name="Wiley G.B."/>
            <person name="Wincker P."/>
            <person name="Xing Y."/>
            <person name="Yang L."/>
            <person name="Yao Z."/>
            <person name="Ying F."/>
            <person name="Zhai J."/>
            <person name="Zhou L."/>
            <person name="Zuber A."/>
            <person name="Denarie J."/>
            <person name="Dixon R.A."/>
            <person name="May G.D."/>
            <person name="Schwartz D.C."/>
            <person name="Rogers J."/>
            <person name="Quetier F."/>
            <person name="Town C.D."/>
            <person name="Roe B.A."/>
        </authorList>
    </citation>
    <scope>NUCLEOTIDE SEQUENCE [LARGE SCALE GENOMIC DNA]</scope>
    <source>
        <strain evidence="2">A17</strain>
        <strain evidence="3 4">cv. Jemalong A17</strain>
    </source>
</reference>
<dbReference type="EnsemblPlants" id="AES79673">
    <property type="protein sequence ID" value="AES79673"/>
    <property type="gene ID" value="MTR_7g071010"/>
</dbReference>
<feature type="compositionally biased region" description="Polar residues" evidence="1">
    <location>
        <begin position="68"/>
        <end position="87"/>
    </location>
</feature>
<reference evidence="3" key="3">
    <citation type="submission" date="2015-04" db="UniProtKB">
        <authorList>
            <consortium name="EnsemblPlants"/>
        </authorList>
    </citation>
    <scope>IDENTIFICATION</scope>
    <source>
        <strain evidence="3">cv. Jemalong A17</strain>
    </source>
</reference>
<dbReference type="Proteomes" id="UP000002051">
    <property type="component" value="Unassembled WGS sequence"/>
</dbReference>
<dbReference type="AlphaFoldDB" id="G7KV08"/>
<name>G7KV08_MEDTR</name>
<reference evidence="2 4" key="2">
    <citation type="journal article" date="2014" name="BMC Genomics">
        <title>An improved genome release (version Mt4.0) for the model legume Medicago truncatula.</title>
        <authorList>
            <person name="Tang H."/>
            <person name="Krishnakumar V."/>
            <person name="Bidwell S."/>
            <person name="Rosen B."/>
            <person name="Chan A."/>
            <person name="Zhou S."/>
            <person name="Gentzbittel L."/>
            <person name="Childs K.L."/>
            <person name="Yandell M."/>
            <person name="Gundlach H."/>
            <person name="Mayer K.F."/>
            <person name="Schwartz D.C."/>
            <person name="Town C.D."/>
        </authorList>
    </citation>
    <scope>GENOME REANNOTATION</scope>
    <source>
        <strain evidence="3 4">cv. Jemalong A17</strain>
    </source>
</reference>
<dbReference type="PaxDb" id="3880-AES79673"/>
<sequence length="87" mass="9851">MRWMFLYIEEISQINKRNRSKFEDLHCMGTKNLPRLIHEMTTKAIRMPGLEGVQGTQSSRVPDVASARNGSIGNNQQTTSDTDSLLV</sequence>
<protein>
    <submittedName>
        <fullName evidence="2 3">Uncharacterized protein</fullName>
    </submittedName>
</protein>
<feature type="region of interest" description="Disordered" evidence="1">
    <location>
        <begin position="48"/>
        <end position="87"/>
    </location>
</feature>
<evidence type="ECO:0000256" key="1">
    <source>
        <dbReference type="SAM" id="MobiDB-lite"/>
    </source>
</evidence>
<dbReference type="EMBL" id="CM001223">
    <property type="protein sequence ID" value="AES79673.1"/>
    <property type="molecule type" value="Genomic_DNA"/>
</dbReference>
<evidence type="ECO:0000313" key="4">
    <source>
        <dbReference type="Proteomes" id="UP000002051"/>
    </source>
</evidence>
<dbReference type="HOGENOM" id="CLU_2486832_0_0_1"/>
<organism evidence="2 4">
    <name type="scientific">Medicago truncatula</name>
    <name type="common">Barrel medic</name>
    <name type="synonym">Medicago tribuloides</name>
    <dbReference type="NCBI Taxonomy" id="3880"/>
    <lineage>
        <taxon>Eukaryota</taxon>
        <taxon>Viridiplantae</taxon>
        <taxon>Streptophyta</taxon>
        <taxon>Embryophyta</taxon>
        <taxon>Tracheophyta</taxon>
        <taxon>Spermatophyta</taxon>
        <taxon>Magnoliopsida</taxon>
        <taxon>eudicotyledons</taxon>
        <taxon>Gunneridae</taxon>
        <taxon>Pentapetalae</taxon>
        <taxon>rosids</taxon>
        <taxon>fabids</taxon>
        <taxon>Fabales</taxon>
        <taxon>Fabaceae</taxon>
        <taxon>Papilionoideae</taxon>
        <taxon>50 kb inversion clade</taxon>
        <taxon>NPAAA clade</taxon>
        <taxon>Hologalegina</taxon>
        <taxon>IRL clade</taxon>
        <taxon>Trifolieae</taxon>
        <taxon>Medicago</taxon>
    </lineage>
</organism>
<gene>
    <name evidence="2" type="ordered locus">MTR_7g071010</name>
</gene>
<proteinExistence type="predicted"/>
<accession>G7KV08</accession>
<evidence type="ECO:0000313" key="3">
    <source>
        <dbReference type="EnsemblPlants" id="AES79673"/>
    </source>
</evidence>
<keyword evidence="4" id="KW-1185">Reference proteome</keyword>